<evidence type="ECO:0000313" key="9">
    <source>
        <dbReference type="EMBL" id="QDU23827.1"/>
    </source>
</evidence>
<dbReference type="InterPro" id="IPR051125">
    <property type="entry name" value="ABC-4/HrtB_transporter"/>
</dbReference>
<evidence type="ECO:0000256" key="1">
    <source>
        <dbReference type="ARBA" id="ARBA00004651"/>
    </source>
</evidence>
<dbReference type="EMBL" id="CP036273">
    <property type="protein sequence ID" value="QDU23827.1"/>
    <property type="molecule type" value="Genomic_DNA"/>
</dbReference>
<organism evidence="9 10">
    <name type="scientific">Urbifossiella limnaea</name>
    <dbReference type="NCBI Taxonomy" id="2528023"/>
    <lineage>
        <taxon>Bacteria</taxon>
        <taxon>Pseudomonadati</taxon>
        <taxon>Planctomycetota</taxon>
        <taxon>Planctomycetia</taxon>
        <taxon>Gemmatales</taxon>
        <taxon>Gemmataceae</taxon>
        <taxon>Urbifossiella</taxon>
    </lineage>
</organism>
<dbReference type="PANTHER" id="PTHR43738:SF1">
    <property type="entry name" value="HEMIN TRANSPORT SYSTEM PERMEASE PROTEIN HRTB-RELATED"/>
    <property type="match status" value="1"/>
</dbReference>
<sequence>MSYALLTLWHERQRYVSGVFAVTFSAMLIALQCGLLLGLFKITSIPIDHATPELRDRVIWVGSTGAPSVDLGKPIPVAFLSRLAGREGVSAPELYIANFGNFTKPVGGTELCFLLGTRLDDDALAPADVLTPELRAALSEPFTIVVDQSDVARLKLDSPEGKPKINGKEVRVVGVVTGLRSLAAPWVFCSTHTARQLMGPLLPPDHTTYLLARADTPERAREVVAELRAAHSEDMTAYVAQDFSYSSREYWLLRTKAGVAIGYAALLGLVVGAVITYQTLKTATEASAREFAILLALGIPRWRIQLMVLQQSFWVAVIGMGLAYPICVALRGVARMGGADVDLRWEVLAGTAAVTTLMCAVAGILALRGVRKIEPMSLLR</sequence>
<evidence type="ECO:0000256" key="2">
    <source>
        <dbReference type="ARBA" id="ARBA00022448"/>
    </source>
</evidence>
<dbReference type="Proteomes" id="UP000319576">
    <property type="component" value="Chromosome"/>
</dbReference>
<feature type="domain" description="ABC3 transporter permease C-terminal" evidence="8">
    <location>
        <begin position="264"/>
        <end position="375"/>
    </location>
</feature>
<keyword evidence="4 7" id="KW-0812">Transmembrane</keyword>
<keyword evidence="3" id="KW-1003">Cell membrane</keyword>
<name>A0A517Y247_9BACT</name>
<protein>
    <submittedName>
        <fullName evidence="9">FtsX-like permease family protein</fullName>
    </submittedName>
</protein>
<evidence type="ECO:0000256" key="6">
    <source>
        <dbReference type="ARBA" id="ARBA00023136"/>
    </source>
</evidence>
<dbReference type="KEGG" id="uli:ETAA1_58350"/>
<keyword evidence="5 7" id="KW-1133">Transmembrane helix</keyword>
<evidence type="ECO:0000259" key="8">
    <source>
        <dbReference type="Pfam" id="PF02687"/>
    </source>
</evidence>
<proteinExistence type="predicted"/>
<comment type="subcellular location">
    <subcellularLocation>
        <location evidence="1">Cell membrane</location>
        <topology evidence="1">Multi-pass membrane protein</topology>
    </subcellularLocation>
</comment>
<dbReference type="Pfam" id="PF02687">
    <property type="entry name" value="FtsX"/>
    <property type="match status" value="1"/>
</dbReference>
<feature type="transmembrane region" description="Helical" evidence="7">
    <location>
        <begin position="313"/>
        <end position="333"/>
    </location>
</feature>
<dbReference type="RefSeq" id="WP_145244044.1">
    <property type="nucleotide sequence ID" value="NZ_CP036273.1"/>
</dbReference>
<dbReference type="PANTHER" id="PTHR43738">
    <property type="entry name" value="ABC TRANSPORTER, MEMBRANE PROTEIN"/>
    <property type="match status" value="1"/>
</dbReference>
<keyword evidence="10" id="KW-1185">Reference proteome</keyword>
<feature type="transmembrane region" description="Helical" evidence="7">
    <location>
        <begin position="345"/>
        <end position="367"/>
    </location>
</feature>
<reference evidence="9 10" key="1">
    <citation type="submission" date="2019-02" db="EMBL/GenBank/DDBJ databases">
        <title>Deep-cultivation of Planctomycetes and their phenomic and genomic characterization uncovers novel biology.</title>
        <authorList>
            <person name="Wiegand S."/>
            <person name="Jogler M."/>
            <person name="Boedeker C."/>
            <person name="Pinto D."/>
            <person name="Vollmers J."/>
            <person name="Rivas-Marin E."/>
            <person name="Kohn T."/>
            <person name="Peeters S.H."/>
            <person name="Heuer A."/>
            <person name="Rast P."/>
            <person name="Oberbeckmann S."/>
            <person name="Bunk B."/>
            <person name="Jeske O."/>
            <person name="Meyerdierks A."/>
            <person name="Storesund J.E."/>
            <person name="Kallscheuer N."/>
            <person name="Luecker S."/>
            <person name="Lage O.M."/>
            <person name="Pohl T."/>
            <person name="Merkel B.J."/>
            <person name="Hornburger P."/>
            <person name="Mueller R.-W."/>
            <person name="Bruemmer F."/>
            <person name="Labrenz M."/>
            <person name="Spormann A.M."/>
            <person name="Op den Camp H."/>
            <person name="Overmann J."/>
            <person name="Amann R."/>
            <person name="Jetten M.S.M."/>
            <person name="Mascher T."/>
            <person name="Medema M.H."/>
            <person name="Devos D.P."/>
            <person name="Kaster A.-K."/>
            <person name="Ovreas L."/>
            <person name="Rohde M."/>
            <person name="Galperin M.Y."/>
            <person name="Jogler C."/>
        </authorList>
    </citation>
    <scope>NUCLEOTIDE SEQUENCE [LARGE SCALE GENOMIC DNA]</scope>
    <source>
        <strain evidence="9 10">ETA_A1</strain>
    </source>
</reference>
<dbReference type="OrthoDB" id="9768465at2"/>
<evidence type="ECO:0000256" key="3">
    <source>
        <dbReference type="ARBA" id="ARBA00022475"/>
    </source>
</evidence>
<evidence type="ECO:0000313" key="10">
    <source>
        <dbReference type="Proteomes" id="UP000319576"/>
    </source>
</evidence>
<accession>A0A517Y247</accession>
<feature type="transmembrane region" description="Helical" evidence="7">
    <location>
        <begin position="257"/>
        <end position="280"/>
    </location>
</feature>
<evidence type="ECO:0000256" key="7">
    <source>
        <dbReference type="SAM" id="Phobius"/>
    </source>
</evidence>
<keyword evidence="2" id="KW-0813">Transport</keyword>
<evidence type="ECO:0000256" key="5">
    <source>
        <dbReference type="ARBA" id="ARBA00022989"/>
    </source>
</evidence>
<evidence type="ECO:0000256" key="4">
    <source>
        <dbReference type="ARBA" id="ARBA00022692"/>
    </source>
</evidence>
<dbReference type="AlphaFoldDB" id="A0A517Y247"/>
<dbReference type="InterPro" id="IPR003838">
    <property type="entry name" value="ABC3_permease_C"/>
</dbReference>
<feature type="transmembrane region" description="Helical" evidence="7">
    <location>
        <begin position="15"/>
        <end position="40"/>
    </location>
</feature>
<gene>
    <name evidence="9" type="ORF">ETAA1_58350</name>
</gene>
<dbReference type="GO" id="GO:0005886">
    <property type="term" value="C:plasma membrane"/>
    <property type="evidence" value="ECO:0007669"/>
    <property type="project" value="UniProtKB-SubCell"/>
</dbReference>
<keyword evidence="6 7" id="KW-0472">Membrane</keyword>